<dbReference type="InterPro" id="IPR001932">
    <property type="entry name" value="PPM-type_phosphatase-like_dom"/>
</dbReference>
<reference evidence="2 3" key="1">
    <citation type="journal article" date="2017" name="PLoS Biol.">
        <title>The sea cucumber genome provides insights into morphological evolution and visceral regeneration.</title>
        <authorList>
            <person name="Zhang X."/>
            <person name="Sun L."/>
            <person name="Yuan J."/>
            <person name="Sun Y."/>
            <person name="Gao Y."/>
            <person name="Zhang L."/>
            <person name="Li S."/>
            <person name="Dai H."/>
            <person name="Hamel J.F."/>
            <person name="Liu C."/>
            <person name="Yu Y."/>
            <person name="Liu S."/>
            <person name="Lin W."/>
            <person name="Guo K."/>
            <person name="Jin S."/>
            <person name="Xu P."/>
            <person name="Storey K.B."/>
            <person name="Huan P."/>
            <person name="Zhang T."/>
            <person name="Zhou Y."/>
            <person name="Zhang J."/>
            <person name="Lin C."/>
            <person name="Li X."/>
            <person name="Xing L."/>
            <person name="Huo D."/>
            <person name="Sun M."/>
            <person name="Wang L."/>
            <person name="Mercier A."/>
            <person name="Li F."/>
            <person name="Yang H."/>
            <person name="Xiang J."/>
        </authorList>
    </citation>
    <scope>NUCLEOTIDE SEQUENCE [LARGE SCALE GENOMIC DNA]</scope>
    <source>
        <strain evidence="2">Shaxun</strain>
        <tissue evidence="2">Muscle</tissue>
    </source>
</reference>
<protein>
    <recommendedName>
        <fullName evidence="1">PPM-type phosphatase domain-containing protein</fullName>
    </recommendedName>
</protein>
<gene>
    <name evidence="2" type="ORF">BSL78_01197</name>
</gene>
<dbReference type="EMBL" id="MRZV01000023">
    <property type="protein sequence ID" value="PIK61866.1"/>
    <property type="molecule type" value="Genomic_DNA"/>
</dbReference>
<accession>A0A2G8LNM9</accession>
<dbReference type="CDD" id="cd00143">
    <property type="entry name" value="PP2Cc"/>
    <property type="match status" value="1"/>
</dbReference>
<keyword evidence="3" id="KW-1185">Reference proteome</keyword>
<evidence type="ECO:0000313" key="3">
    <source>
        <dbReference type="Proteomes" id="UP000230750"/>
    </source>
</evidence>
<dbReference type="InterPro" id="IPR015655">
    <property type="entry name" value="PP2C"/>
</dbReference>
<dbReference type="SMART" id="SM00331">
    <property type="entry name" value="PP2C_SIG"/>
    <property type="match status" value="1"/>
</dbReference>
<name>A0A2G8LNM9_STIJA</name>
<dbReference type="Pfam" id="PF00481">
    <property type="entry name" value="PP2C"/>
    <property type="match status" value="1"/>
</dbReference>
<dbReference type="SUPFAM" id="SSF81606">
    <property type="entry name" value="PP2C-like"/>
    <property type="match status" value="1"/>
</dbReference>
<dbReference type="SMART" id="SM00332">
    <property type="entry name" value="PP2Cc"/>
    <property type="match status" value="1"/>
</dbReference>
<comment type="caution">
    <text evidence="2">The sequence shown here is derived from an EMBL/GenBank/DDBJ whole genome shotgun (WGS) entry which is preliminary data.</text>
</comment>
<dbReference type="Proteomes" id="UP000230750">
    <property type="component" value="Unassembled WGS sequence"/>
</dbReference>
<dbReference type="Gene3D" id="3.60.40.10">
    <property type="entry name" value="PPM-type phosphatase domain"/>
    <property type="match status" value="1"/>
</dbReference>
<dbReference type="STRING" id="307972.A0A2G8LNM9"/>
<organism evidence="2 3">
    <name type="scientific">Stichopus japonicus</name>
    <name type="common">Sea cucumber</name>
    <dbReference type="NCBI Taxonomy" id="307972"/>
    <lineage>
        <taxon>Eukaryota</taxon>
        <taxon>Metazoa</taxon>
        <taxon>Echinodermata</taxon>
        <taxon>Eleutherozoa</taxon>
        <taxon>Echinozoa</taxon>
        <taxon>Holothuroidea</taxon>
        <taxon>Aspidochirotacea</taxon>
        <taxon>Aspidochirotida</taxon>
        <taxon>Stichopodidae</taxon>
        <taxon>Apostichopus</taxon>
    </lineage>
</organism>
<dbReference type="OrthoDB" id="416093at2759"/>
<proteinExistence type="predicted"/>
<dbReference type="InterPro" id="IPR036457">
    <property type="entry name" value="PPM-type-like_dom_sf"/>
</dbReference>
<evidence type="ECO:0000313" key="2">
    <source>
        <dbReference type="EMBL" id="PIK61866.1"/>
    </source>
</evidence>
<dbReference type="AlphaFoldDB" id="A0A2G8LNM9"/>
<dbReference type="GO" id="GO:0004722">
    <property type="term" value="F:protein serine/threonine phosphatase activity"/>
    <property type="evidence" value="ECO:0007669"/>
    <property type="project" value="InterPro"/>
</dbReference>
<dbReference type="PROSITE" id="PS51746">
    <property type="entry name" value="PPM_2"/>
    <property type="match status" value="1"/>
</dbReference>
<dbReference type="PANTHER" id="PTHR47992">
    <property type="entry name" value="PROTEIN PHOSPHATASE"/>
    <property type="match status" value="1"/>
</dbReference>
<sequence>MFPSVGLITFARRLKAPAFRCTFKSSPISSFHSSASSNDEWANFGTWDDRIQEPILLKQSIKHGVPIPHVSLEHAGLASIVGRRKVNEDRILLKELEADILCFGIFDGHAGALAAEFTKEHLVECIHSHLSKEHDLQKVLEAAFLDVNKKLSEHISGLAQKQSATVKHSGTTATVCLLRNGNELALGHVGDSRAILFRDGQAIRMTTDHDPEYNHTEKERIIECKGFITSNSLGTPLVNGVLTMTRSIGDFYLKQYGVIATPETRSIKVKHGHDSFLLLITDGVHFSMSDGEICDTIRKCHTPQQAATTLTDQAIQYGSDDNASVIVIPFGQWGKDSSTTLIPALRWQGRGG</sequence>
<evidence type="ECO:0000259" key="1">
    <source>
        <dbReference type="PROSITE" id="PS51746"/>
    </source>
</evidence>
<feature type="domain" description="PPM-type phosphatase" evidence="1">
    <location>
        <begin position="74"/>
        <end position="330"/>
    </location>
</feature>